<accession>A0ABP8K090</accession>
<proteinExistence type="predicted"/>
<organism evidence="1 2">
    <name type="scientific">Ornithinibacter aureus</name>
    <dbReference type="NCBI Taxonomy" id="622664"/>
    <lineage>
        <taxon>Bacteria</taxon>
        <taxon>Bacillati</taxon>
        <taxon>Actinomycetota</taxon>
        <taxon>Actinomycetes</taxon>
        <taxon>Micrococcales</taxon>
        <taxon>Intrasporangiaceae</taxon>
        <taxon>Ornithinibacter</taxon>
    </lineage>
</organism>
<gene>
    <name evidence="1" type="ORF">GCM10023153_23320</name>
</gene>
<name>A0ABP8K090_9MICO</name>
<dbReference type="EMBL" id="BAABFX010000032">
    <property type="protein sequence ID" value="GAA4398430.1"/>
    <property type="molecule type" value="Genomic_DNA"/>
</dbReference>
<evidence type="ECO:0008006" key="3">
    <source>
        <dbReference type="Google" id="ProtNLM"/>
    </source>
</evidence>
<protein>
    <recommendedName>
        <fullName evidence="3">SRPBCC family protein</fullName>
    </recommendedName>
</protein>
<dbReference type="SUPFAM" id="SSF55961">
    <property type="entry name" value="Bet v1-like"/>
    <property type="match status" value="1"/>
</dbReference>
<reference evidence="2" key="1">
    <citation type="journal article" date="2019" name="Int. J. Syst. Evol. Microbiol.">
        <title>The Global Catalogue of Microorganisms (GCM) 10K type strain sequencing project: providing services to taxonomists for standard genome sequencing and annotation.</title>
        <authorList>
            <consortium name="The Broad Institute Genomics Platform"/>
            <consortium name="The Broad Institute Genome Sequencing Center for Infectious Disease"/>
            <person name="Wu L."/>
            <person name="Ma J."/>
        </authorList>
    </citation>
    <scope>NUCLEOTIDE SEQUENCE [LARGE SCALE GENOMIC DNA]</scope>
    <source>
        <strain evidence="2">JCM 17738</strain>
    </source>
</reference>
<sequence>MVDLSALTAMASGSLRLSATGDLAPEAVWERYTQPAWWPIWAPHLREVDYPDAVVRPGTTGRVTGVGGLVAVFRVDSVDHDARRWTWSVRTGPLRLSFDHGVDASEPGSCHPGGSTAWLVTRAPWPVAVGYAPVARIALGRLVTPG</sequence>
<keyword evidence="2" id="KW-1185">Reference proteome</keyword>
<evidence type="ECO:0000313" key="1">
    <source>
        <dbReference type="EMBL" id="GAA4398430.1"/>
    </source>
</evidence>
<evidence type="ECO:0000313" key="2">
    <source>
        <dbReference type="Proteomes" id="UP001500390"/>
    </source>
</evidence>
<dbReference type="Proteomes" id="UP001500390">
    <property type="component" value="Unassembled WGS sequence"/>
</dbReference>
<dbReference type="InterPro" id="IPR023393">
    <property type="entry name" value="START-like_dom_sf"/>
</dbReference>
<dbReference type="Gene3D" id="3.30.530.20">
    <property type="match status" value="1"/>
</dbReference>
<comment type="caution">
    <text evidence="1">The sequence shown here is derived from an EMBL/GenBank/DDBJ whole genome shotgun (WGS) entry which is preliminary data.</text>
</comment>